<proteinExistence type="inferred from homology"/>
<evidence type="ECO:0000256" key="6">
    <source>
        <dbReference type="ARBA" id="ARBA00023235"/>
    </source>
</evidence>
<organism evidence="11 12">
    <name type="scientific">Pedobacter segetis</name>
    <dbReference type="NCBI Taxonomy" id="2793069"/>
    <lineage>
        <taxon>Bacteria</taxon>
        <taxon>Pseudomonadati</taxon>
        <taxon>Bacteroidota</taxon>
        <taxon>Sphingobacteriia</taxon>
        <taxon>Sphingobacteriales</taxon>
        <taxon>Sphingobacteriaceae</taxon>
        <taxon>Pedobacter</taxon>
    </lineage>
</organism>
<dbReference type="EMBL" id="JAEHFY010000020">
    <property type="protein sequence ID" value="MBK0383995.1"/>
    <property type="molecule type" value="Genomic_DNA"/>
</dbReference>
<dbReference type="InterPro" id="IPR016066">
    <property type="entry name" value="A-D-PHexomutase_CS"/>
</dbReference>
<dbReference type="SUPFAM" id="SSF55957">
    <property type="entry name" value="Phosphoglucomutase, C-terminal domain"/>
    <property type="match status" value="1"/>
</dbReference>
<dbReference type="InterPro" id="IPR036900">
    <property type="entry name" value="A-D-PHexomutase_C_sf"/>
</dbReference>
<dbReference type="PANTHER" id="PTHR45745">
    <property type="entry name" value="PHOSPHOMANNOMUTASE 45A"/>
    <property type="match status" value="1"/>
</dbReference>
<evidence type="ECO:0000313" key="12">
    <source>
        <dbReference type="Proteomes" id="UP000660024"/>
    </source>
</evidence>
<comment type="cofactor">
    <cofactor evidence="1">
        <name>Mg(2+)</name>
        <dbReference type="ChEBI" id="CHEBI:18420"/>
    </cofactor>
</comment>
<dbReference type="Gene3D" id="3.40.120.10">
    <property type="entry name" value="Alpha-D-Glucose-1,6-Bisphosphate, subunit A, domain 3"/>
    <property type="match status" value="3"/>
</dbReference>
<dbReference type="Gene3D" id="3.30.310.50">
    <property type="entry name" value="Alpha-D-phosphohexomutase, C-terminal domain"/>
    <property type="match status" value="1"/>
</dbReference>
<name>A0ABS1BM88_9SPHI</name>
<dbReference type="SUPFAM" id="SSF53738">
    <property type="entry name" value="Phosphoglucomutase, first 3 domains"/>
    <property type="match status" value="3"/>
</dbReference>
<dbReference type="PROSITE" id="PS00710">
    <property type="entry name" value="PGM_PMM"/>
    <property type="match status" value="1"/>
</dbReference>
<evidence type="ECO:0000256" key="1">
    <source>
        <dbReference type="ARBA" id="ARBA00001946"/>
    </source>
</evidence>
<dbReference type="RefSeq" id="WP_200587301.1">
    <property type="nucleotide sequence ID" value="NZ_JAEHFY010000020.1"/>
</dbReference>
<comment type="caution">
    <text evidence="11">The sequence shown here is derived from an EMBL/GenBank/DDBJ whole genome shotgun (WGS) entry which is preliminary data.</text>
</comment>
<dbReference type="PRINTS" id="PR00509">
    <property type="entry name" value="PGMPMM"/>
</dbReference>
<comment type="similarity">
    <text evidence="2 7">Belongs to the phosphohexose mutase family.</text>
</comment>
<keyword evidence="3" id="KW-0597">Phosphoprotein</keyword>
<evidence type="ECO:0000259" key="8">
    <source>
        <dbReference type="Pfam" id="PF02878"/>
    </source>
</evidence>
<evidence type="ECO:0000259" key="9">
    <source>
        <dbReference type="Pfam" id="PF02879"/>
    </source>
</evidence>
<dbReference type="CDD" id="cd05799">
    <property type="entry name" value="PGM2"/>
    <property type="match status" value="1"/>
</dbReference>
<accession>A0ABS1BM88</accession>
<dbReference type="InterPro" id="IPR005841">
    <property type="entry name" value="Alpha-D-phosphohexomutase_SF"/>
</dbReference>
<feature type="domain" description="Alpha-D-phosphohexomutase alpha/beta/alpha" evidence="8">
    <location>
        <begin position="49"/>
        <end position="186"/>
    </location>
</feature>
<feature type="domain" description="Alpha-D-phosphohexomutase alpha/beta/alpha" evidence="9">
    <location>
        <begin position="210"/>
        <end position="316"/>
    </location>
</feature>
<evidence type="ECO:0000313" key="11">
    <source>
        <dbReference type="EMBL" id="MBK0383995.1"/>
    </source>
</evidence>
<keyword evidence="4 7" id="KW-0479">Metal-binding</keyword>
<evidence type="ECO:0000256" key="2">
    <source>
        <dbReference type="ARBA" id="ARBA00010231"/>
    </source>
</evidence>
<feature type="domain" description="Alpha-D-phosphohexomutase alpha/beta/alpha" evidence="10">
    <location>
        <begin position="325"/>
        <end position="445"/>
    </location>
</feature>
<reference evidence="11 12" key="1">
    <citation type="submission" date="2020-12" db="EMBL/GenBank/DDBJ databases">
        <title>Bacterial novel species Pedobacter sp. SD-b isolated from soil.</title>
        <authorList>
            <person name="Jung H.-Y."/>
        </authorList>
    </citation>
    <scope>NUCLEOTIDE SEQUENCE [LARGE SCALE GENOMIC DNA]</scope>
    <source>
        <strain evidence="11 12">SD-b</strain>
    </source>
</reference>
<evidence type="ECO:0000256" key="4">
    <source>
        <dbReference type="ARBA" id="ARBA00022723"/>
    </source>
</evidence>
<evidence type="ECO:0000259" key="10">
    <source>
        <dbReference type="Pfam" id="PF02880"/>
    </source>
</evidence>
<keyword evidence="12" id="KW-1185">Reference proteome</keyword>
<evidence type="ECO:0000256" key="5">
    <source>
        <dbReference type="ARBA" id="ARBA00022842"/>
    </source>
</evidence>
<gene>
    <name evidence="11" type="ORF">I5M32_13585</name>
</gene>
<dbReference type="Pfam" id="PF02878">
    <property type="entry name" value="PGM_PMM_I"/>
    <property type="match status" value="1"/>
</dbReference>
<dbReference type="PANTHER" id="PTHR45745:SF1">
    <property type="entry name" value="PHOSPHOGLUCOMUTASE 2B-RELATED"/>
    <property type="match status" value="1"/>
</dbReference>
<sequence length="578" mass="64164">MQELDKATQEKVNQWLNGSYDKNTKAEIQKLIDQKAYTELTDAFYKDLEFGTGGLRGIMGAGSNRVNKYTIGAATQGLANFLKNKYPNQKIKVAIAHDSRNNSDVLGKVTADVFSANDIHVYFFKALRPTPELSFAVRKLGCQSGVMLTASHNPKEYNGYKAYGEDGGQFVAPDDKAVMQEVGKITTVDDIKFEVKPENISYIGEEIDADYLKKITSLSVSPDAIKRQKDLKIVYSPIHGTGITLVPKALEMFGFENVILVDEQTTPDGNFPTVVYPNPEEKEALTLALKKAKETDADLVLATDPDADRVGIAVKNHRGEFELLNGNQTGSLLINYMLEAWEKEGKLTGKEYVIKTIVTTYLIDKIAKSKKVNCYNTLTGFKFIGQVMEEKLGKETFIAGGEESYGYLVGEFVRDKDAVVSAAFIAEMTAFYKDKGSSLYDAMIDMYVKYGFFKEKLVSITKKGKAGAEEIKAMMERFRNNPPQNLGGSKVVTLKDYTLQKETDLKTKAAIALDFPKSDVLQFITEDGCIISARPSGTEPKIKFYCSVNAPLTKKEDFDKVNAALESKVDEIMKDLEV</sequence>
<evidence type="ECO:0000256" key="3">
    <source>
        <dbReference type="ARBA" id="ARBA00022553"/>
    </source>
</evidence>
<dbReference type="InterPro" id="IPR016055">
    <property type="entry name" value="A-D-PHexomutase_a/b/a-I/II/III"/>
</dbReference>
<keyword evidence="5 7" id="KW-0460">Magnesium</keyword>
<dbReference type="Proteomes" id="UP000660024">
    <property type="component" value="Unassembled WGS sequence"/>
</dbReference>
<dbReference type="InterPro" id="IPR005846">
    <property type="entry name" value="A-D-PHexomutase_a/b/a-III"/>
</dbReference>
<keyword evidence="6" id="KW-0413">Isomerase</keyword>
<dbReference type="InterPro" id="IPR005844">
    <property type="entry name" value="A-D-PHexomutase_a/b/a-I"/>
</dbReference>
<protein>
    <submittedName>
        <fullName evidence="11">Phospho-sugar mutase</fullName>
    </submittedName>
</protein>
<evidence type="ECO:0000256" key="7">
    <source>
        <dbReference type="RuleBase" id="RU004326"/>
    </source>
</evidence>
<dbReference type="InterPro" id="IPR005845">
    <property type="entry name" value="A-D-PHexomutase_a/b/a-II"/>
</dbReference>
<dbReference type="Pfam" id="PF02879">
    <property type="entry name" value="PGM_PMM_II"/>
    <property type="match status" value="1"/>
</dbReference>
<dbReference type="Pfam" id="PF02880">
    <property type="entry name" value="PGM_PMM_III"/>
    <property type="match status" value="1"/>
</dbReference>